<evidence type="ECO:0000256" key="19">
    <source>
        <dbReference type="ARBA" id="ARBA00035029"/>
    </source>
</evidence>
<dbReference type="Pfam" id="PF13246">
    <property type="entry name" value="Cation_ATPase"/>
    <property type="match status" value="1"/>
</dbReference>
<evidence type="ECO:0000256" key="9">
    <source>
        <dbReference type="ARBA" id="ARBA00022840"/>
    </source>
</evidence>
<dbReference type="Proteomes" id="UP001479436">
    <property type="component" value="Unassembled WGS sequence"/>
</dbReference>
<reference evidence="24 25" key="1">
    <citation type="submission" date="2023-04" db="EMBL/GenBank/DDBJ databases">
        <title>Genome of Basidiobolus ranarum AG-B5.</title>
        <authorList>
            <person name="Stajich J.E."/>
            <person name="Carter-House D."/>
            <person name="Gryganskyi A."/>
        </authorList>
    </citation>
    <scope>NUCLEOTIDE SEQUENCE [LARGE SCALE GENOMIC DNA]</scope>
    <source>
        <strain evidence="24 25">AG-B5</strain>
    </source>
</reference>
<keyword evidence="16 22" id="KW-0472">Membrane</keyword>
<dbReference type="Gene3D" id="3.40.1110.10">
    <property type="entry name" value="Calcium-transporting ATPase, cytoplasmic domain N"/>
    <property type="match status" value="1"/>
</dbReference>
<keyword evidence="9" id="KW-0067">ATP-binding</keyword>
<keyword evidence="5" id="KW-0633">Potassium transport</keyword>
<keyword evidence="11" id="KW-0630">Potassium</keyword>
<dbReference type="InterPro" id="IPR059000">
    <property type="entry name" value="ATPase_P-type_domA"/>
</dbReference>
<evidence type="ECO:0000256" key="7">
    <source>
        <dbReference type="ARBA" id="ARBA00022723"/>
    </source>
</evidence>
<sequence>MTKPTPVPEEPTPYHIYDIQDVAQRLDSNLEDGLSSQQVTDRLQKYGLNQMSGNGGVSPWKVLFRQIANALTIILVIAMAIAFSAKDWVEGAVIGVVIVTNATIGFFQEYRAEKTMDSLRKMASPTSRVMRDGNLAHISTNELVPGDILVFENGDVIGADARLSEQFNLEVDEALLTGESLPVPKTLETLKNPDEPIGDRINLVYSSTTVTKGRGRGIVIATGMQSEIGKIAKSLIESSGDSKTKLQKSMDKMAYILFFVAIILAIVVFAVNKFKISSEVAIYAISLGIAVIPEGLIAVVTLTMAAGVRSMAKNKAIIRQLNALEALGSVTNICSDKTGTLTQSKMVLTKAYVPGDGFYHVSGAGFVPEGQVIRLGDVSANELALSGSSDSYKETVSFESMSAPLRRMVEVSSLCNMAILKHDKTTGEWMGVGDPTETALQVFATKVGRGRPELTKESEDNHVEFTLHAEYPFDSTVKRMSVVYTEEKSGKHIAYMKGATERVIETCSRIRIGDREETIEKPDQLHQMISHQVELMASNGLRVLSLAYRYIEPQLSETHPDYWTREQVERDMVFVGLVGIYDPPRAESKDSVEECHRAGIRVHMLTGDHPATAAAIAREVSIIPPNYSPGKEGPKLVMTAIEFDALTDGEVDALEELPYVIARCSPDTKVKMIKALHRRKRIAAMTGDGVNDSPSLKIANVGIAMGMAGSDVAKQASDIVLTDDNFATIVRAVEEGRRIFANIQKFVLHLMSGNVSEIIALVIGLCFADSSGLTVYPMSPVQILFLNMVTSSPPAMALGLEPINPLTMRMPPRPPISGIFTLEIFMDILVYGTLMGGLALINFVLVVFGFGDGNLGRDCNSTYSTECDLVFRARGAAFSCLTLLILLHAYNCRSLREPQWLPPGIRNYYSNRPLFWSIFLGCGLLIPVLYIPYVNTDIFKHQYLTWEWGIVGVSIVIFLVSSEIYKFIKRKAMKEDVVLVDNEKDAY</sequence>
<dbReference type="Gene3D" id="2.70.150.10">
    <property type="entry name" value="Calcium-transporting ATPase, cytoplasmic transduction domain A"/>
    <property type="match status" value="1"/>
</dbReference>
<dbReference type="NCBIfam" id="TIGR01523">
    <property type="entry name" value="ATPase-IID_K-Na"/>
    <property type="match status" value="1"/>
</dbReference>
<keyword evidence="8" id="KW-0547">Nucleotide-binding</keyword>
<comment type="catalytic activity">
    <reaction evidence="21">
        <text>Na(+)(in) + ATP + H2O = Na(+)(out) + ADP + phosphate + H(+)</text>
        <dbReference type="Rhea" id="RHEA:14633"/>
        <dbReference type="ChEBI" id="CHEBI:15377"/>
        <dbReference type="ChEBI" id="CHEBI:15378"/>
        <dbReference type="ChEBI" id="CHEBI:29101"/>
        <dbReference type="ChEBI" id="CHEBI:30616"/>
        <dbReference type="ChEBI" id="CHEBI:43474"/>
        <dbReference type="ChEBI" id="CHEBI:456216"/>
        <dbReference type="EC" id="7.2.2.3"/>
    </reaction>
    <physiologicalReaction direction="left-to-right" evidence="21">
        <dbReference type="Rhea" id="RHEA:14634"/>
    </physiologicalReaction>
</comment>
<evidence type="ECO:0000256" key="12">
    <source>
        <dbReference type="ARBA" id="ARBA00022967"/>
    </source>
</evidence>
<evidence type="ECO:0000256" key="6">
    <source>
        <dbReference type="ARBA" id="ARBA00022692"/>
    </source>
</evidence>
<dbReference type="Gene3D" id="1.20.1110.10">
    <property type="entry name" value="Calcium-transporting ATPase, transmembrane domain"/>
    <property type="match status" value="1"/>
</dbReference>
<feature type="transmembrane region" description="Helical" evidence="22">
    <location>
        <begin position="780"/>
        <end position="803"/>
    </location>
</feature>
<evidence type="ECO:0000256" key="22">
    <source>
        <dbReference type="SAM" id="Phobius"/>
    </source>
</evidence>
<comment type="cofactor">
    <cofactor evidence="1">
        <name>Mg(2+)</name>
        <dbReference type="ChEBI" id="CHEBI:18420"/>
    </cofactor>
</comment>
<evidence type="ECO:0000256" key="10">
    <source>
        <dbReference type="ARBA" id="ARBA00022842"/>
    </source>
</evidence>
<comment type="caution">
    <text evidence="24">The sequence shown here is derived from an EMBL/GenBank/DDBJ whole genome shotgun (WGS) entry which is preliminary data.</text>
</comment>
<dbReference type="NCBIfam" id="TIGR01494">
    <property type="entry name" value="ATPase_P-type"/>
    <property type="match status" value="2"/>
</dbReference>
<evidence type="ECO:0000256" key="18">
    <source>
        <dbReference type="ARBA" id="ARBA00035017"/>
    </source>
</evidence>
<keyword evidence="25" id="KW-1185">Reference proteome</keyword>
<keyword evidence="14" id="KW-0915">Sodium</keyword>
<dbReference type="InterPro" id="IPR006068">
    <property type="entry name" value="ATPase_P-typ_cation-transptr_C"/>
</dbReference>
<evidence type="ECO:0000256" key="17">
    <source>
        <dbReference type="ARBA" id="ARBA00023201"/>
    </source>
</evidence>
<evidence type="ECO:0000256" key="14">
    <source>
        <dbReference type="ARBA" id="ARBA00023053"/>
    </source>
</evidence>
<keyword evidence="6 22" id="KW-0812">Transmembrane</keyword>
<dbReference type="InterPro" id="IPR008250">
    <property type="entry name" value="ATPase_P-typ_transduc_dom_A_sf"/>
</dbReference>
<comment type="similarity">
    <text evidence="18">Belongs to the cation transport ATPase (P-type) (TC 3.A.3) family. Type IID subfamily.</text>
</comment>
<feature type="transmembrane region" description="Helical" evidence="22">
    <location>
        <begin position="91"/>
        <end position="110"/>
    </location>
</feature>
<keyword evidence="15" id="KW-0406">Ion transport</keyword>
<dbReference type="SFLD" id="SFLDF00027">
    <property type="entry name" value="p-type_atpase"/>
    <property type="match status" value="1"/>
</dbReference>
<dbReference type="Gene3D" id="3.40.50.1000">
    <property type="entry name" value="HAD superfamily/HAD-like"/>
    <property type="match status" value="1"/>
</dbReference>
<feature type="transmembrane region" description="Helical" evidence="22">
    <location>
        <begin position="871"/>
        <end position="892"/>
    </location>
</feature>
<evidence type="ECO:0000313" key="24">
    <source>
        <dbReference type="EMBL" id="KAK9727624.1"/>
    </source>
</evidence>
<evidence type="ECO:0000256" key="15">
    <source>
        <dbReference type="ARBA" id="ARBA00023065"/>
    </source>
</evidence>
<dbReference type="InterPro" id="IPR004014">
    <property type="entry name" value="ATPase_P-typ_cation-transptr_N"/>
</dbReference>
<keyword evidence="4" id="KW-1003">Cell membrane</keyword>
<dbReference type="PRINTS" id="PR00121">
    <property type="entry name" value="NAKATPASE"/>
</dbReference>
<dbReference type="SMART" id="SM00831">
    <property type="entry name" value="Cation_ATPase_N"/>
    <property type="match status" value="1"/>
</dbReference>
<evidence type="ECO:0000256" key="1">
    <source>
        <dbReference type="ARBA" id="ARBA00001946"/>
    </source>
</evidence>
<proteinExistence type="inferred from homology"/>
<dbReference type="InterPro" id="IPR006414">
    <property type="entry name" value="P-type_ATPase_IID"/>
</dbReference>
<evidence type="ECO:0000259" key="23">
    <source>
        <dbReference type="SMART" id="SM00831"/>
    </source>
</evidence>
<organism evidence="24 25">
    <name type="scientific">Basidiobolus ranarum</name>
    <dbReference type="NCBI Taxonomy" id="34480"/>
    <lineage>
        <taxon>Eukaryota</taxon>
        <taxon>Fungi</taxon>
        <taxon>Fungi incertae sedis</taxon>
        <taxon>Zoopagomycota</taxon>
        <taxon>Entomophthoromycotina</taxon>
        <taxon>Basidiobolomycetes</taxon>
        <taxon>Basidiobolales</taxon>
        <taxon>Basidiobolaceae</taxon>
        <taxon>Basidiobolus</taxon>
    </lineage>
</organism>
<evidence type="ECO:0000256" key="4">
    <source>
        <dbReference type="ARBA" id="ARBA00022475"/>
    </source>
</evidence>
<gene>
    <name evidence="24" type="ORF">K7432_001708</name>
</gene>
<feature type="transmembrane region" description="Helical" evidence="22">
    <location>
        <begin position="67"/>
        <end position="85"/>
    </location>
</feature>
<comment type="catalytic activity">
    <reaction evidence="20">
        <text>K(+)(in) + ATP + H2O = K(+)(out) + ADP + phosphate + H(+)</text>
        <dbReference type="Rhea" id="RHEA:75815"/>
        <dbReference type="ChEBI" id="CHEBI:15377"/>
        <dbReference type="ChEBI" id="CHEBI:15378"/>
        <dbReference type="ChEBI" id="CHEBI:29103"/>
        <dbReference type="ChEBI" id="CHEBI:30616"/>
        <dbReference type="ChEBI" id="CHEBI:43474"/>
        <dbReference type="ChEBI" id="CHEBI:456216"/>
    </reaction>
</comment>
<dbReference type="SUPFAM" id="SSF56784">
    <property type="entry name" value="HAD-like"/>
    <property type="match status" value="1"/>
</dbReference>
<dbReference type="SUPFAM" id="SSF81665">
    <property type="entry name" value="Calcium ATPase, transmembrane domain M"/>
    <property type="match status" value="1"/>
</dbReference>
<dbReference type="Pfam" id="PF00122">
    <property type="entry name" value="E1-E2_ATPase"/>
    <property type="match status" value="1"/>
</dbReference>
<dbReference type="SFLD" id="SFLDS00003">
    <property type="entry name" value="Haloacid_Dehalogenase"/>
    <property type="match status" value="1"/>
</dbReference>
<feature type="transmembrane region" description="Helical" evidence="22">
    <location>
        <begin position="945"/>
        <end position="965"/>
    </location>
</feature>
<feature type="transmembrane region" description="Helical" evidence="22">
    <location>
        <begin position="253"/>
        <end position="274"/>
    </location>
</feature>
<keyword evidence="13 22" id="KW-1133">Transmembrane helix</keyword>
<evidence type="ECO:0000256" key="21">
    <source>
        <dbReference type="ARBA" id="ARBA00049499"/>
    </source>
</evidence>
<evidence type="ECO:0000256" key="8">
    <source>
        <dbReference type="ARBA" id="ARBA00022741"/>
    </source>
</evidence>
<evidence type="ECO:0000313" key="25">
    <source>
        <dbReference type="Proteomes" id="UP001479436"/>
    </source>
</evidence>
<keyword evidence="12" id="KW-1278">Translocase</keyword>
<dbReference type="InterPro" id="IPR018303">
    <property type="entry name" value="ATPase_P-typ_P_site"/>
</dbReference>
<dbReference type="SFLD" id="SFLDG00002">
    <property type="entry name" value="C1.7:_P-type_atpase_like"/>
    <property type="match status" value="1"/>
</dbReference>
<keyword evidence="10" id="KW-0460">Magnesium</keyword>
<dbReference type="InterPro" id="IPR023298">
    <property type="entry name" value="ATPase_P-typ_TM_dom_sf"/>
</dbReference>
<dbReference type="PANTHER" id="PTHR42861">
    <property type="entry name" value="CALCIUM-TRANSPORTING ATPASE"/>
    <property type="match status" value="1"/>
</dbReference>
<feature type="transmembrane region" description="Helical" evidence="22">
    <location>
        <begin position="746"/>
        <end position="768"/>
    </location>
</feature>
<feature type="transmembrane region" description="Helical" evidence="22">
    <location>
        <begin position="824"/>
        <end position="851"/>
    </location>
</feature>
<dbReference type="Pfam" id="PF00690">
    <property type="entry name" value="Cation_ATPase_N"/>
    <property type="match status" value="1"/>
</dbReference>
<evidence type="ECO:0000256" key="13">
    <source>
        <dbReference type="ARBA" id="ARBA00022989"/>
    </source>
</evidence>
<feature type="transmembrane region" description="Helical" evidence="22">
    <location>
        <begin position="280"/>
        <end position="305"/>
    </location>
</feature>
<keyword evidence="17" id="KW-0739">Sodium transport</keyword>
<evidence type="ECO:0000256" key="3">
    <source>
        <dbReference type="ARBA" id="ARBA00022448"/>
    </source>
</evidence>
<comment type="subcellular location">
    <subcellularLocation>
        <location evidence="2">Cell membrane</location>
        <topology evidence="2">Multi-pass membrane protein</topology>
    </subcellularLocation>
</comment>
<evidence type="ECO:0000256" key="5">
    <source>
        <dbReference type="ARBA" id="ARBA00022538"/>
    </source>
</evidence>
<evidence type="ECO:0000256" key="20">
    <source>
        <dbReference type="ARBA" id="ARBA00048599"/>
    </source>
</evidence>
<accession>A0ABR2W915</accession>
<dbReference type="InterPro" id="IPR044492">
    <property type="entry name" value="P_typ_ATPase_HD_dom"/>
</dbReference>
<dbReference type="Pfam" id="PF00689">
    <property type="entry name" value="Cation_ATPase_C"/>
    <property type="match status" value="1"/>
</dbReference>
<evidence type="ECO:0000256" key="2">
    <source>
        <dbReference type="ARBA" id="ARBA00004651"/>
    </source>
</evidence>
<feature type="transmembrane region" description="Helical" evidence="22">
    <location>
        <begin position="913"/>
        <end position="933"/>
    </location>
</feature>
<dbReference type="EC" id="7.2.2.3" evidence="19"/>
<dbReference type="EMBL" id="JASJQH010006916">
    <property type="protein sequence ID" value="KAK9727624.1"/>
    <property type="molecule type" value="Genomic_DNA"/>
</dbReference>
<dbReference type="PROSITE" id="PS00154">
    <property type="entry name" value="ATPASE_E1_E2"/>
    <property type="match status" value="1"/>
</dbReference>
<dbReference type="InterPro" id="IPR023299">
    <property type="entry name" value="ATPase_P-typ_cyto_dom_N"/>
</dbReference>
<dbReference type="SUPFAM" id="SSF81653">
    <property type="entry name" value="Calcium ATPase, transduction domain A"/>
    <property type="match status" value="1"/>
</dbReference>
<feature type="domain" description="Cation-transporting P-type ATPase N-terminal" evidence="23">
    <location>
        <begin position="13"/>
        <end position="87"/>
    </location>
</feature>
<dbReference type="InterPro" id="IPR001757">
    <property type="entry name" value="P_typ_ATPase"/>
</dbReference>
<evidence type="ECO:0000256" key="11">
    <source>
        <dbReference type="ARBA" id="ARBA00022958"/>
    </source>
</evidence>
<dbReference type="SUPFAM" id="SSF81660">
    <property type="entry name" value="Metal cation-transporting ATPase, ATP-binding domain N"/>
    <property type="match status" value="1"/>
</dbReference>
<keyword evidence="3" id="KW-0813">Transport</keyword>
<protein>
    <recommendedName>
        <fullName evidence="19">P-type Na(+) transporter</fullName>
        <ecNumber evidence="19">7.2.2.3</ecNumber>
    </recommendedName>
</protein>
<name>A0ABR2W915_9FUNG</name>
<dbReference type="PRINTS" id="PR00119">
    <property type="entry name" value="CATATPASE"/>
</dbReference>
<dbReference type="InterPro" id="IPR036412">
    <property type="entry name" value="HAD-like_sf"/>
</dbReference>
<evidence type="ECO:0000256" key="16">
    <source>
        <dbReference type="ARBA" id="ARBA00023136"/>
    </source>
</evidence>
<dbReference type="InterPro" id="IPR023214">
    <property type="entry name" value="HAD_sf"/>
</dbReference>
<keyword evidence="7" id="KW-0479">Metal-binding</keyword>